<feature type="chain" id="PRO_5022721384" evidence="1">
    <location>
        <begin position="23"/>
        <end position="110"/>
    </location>
</feature>
<keyword evidence="3" id="KW-1185">Reference proteome</keyword>
<dbReference type="Proteomes" id="UP000324974">
    <property type="component" value="Chromosome"/>
</dbReference>
<name>A0A5C1AED6_9BACT</name>
<dbReference type="Pfam" id="PF19897">
    <property type="entry name" value="DUF6370"/>
    <property type="match status" value="1"/>
</dbReference>
<feature type="signal peptide" evidence="1">
    <location>
        <begin position="1"/>
        <end position="22"/>
    </location>
</feature>
<reference evidence="3" key="1">
    <citation type="submission" date="2019-08" db="EMBL/GenBank/DDBJ databases">
        <title>Limnoglobus roseus gen. nov., sp. nov., a novel freshwater planctomycete with a giant genome from the family Gemmataceae.</title>
        <authorList>
            <person name="Kulichevskaya I.S."/>
            <person name="Naumoff D.G."/>
            <person name="Miroshnikov K."/>
            <person name="Ivanova A."/>
            <person name="Philippov D.A."/>
            <person name="Hakobyan A."/>
            <person name="Rijpstra I.C."/>
            <person name="Sinninghe Damste J.S."/>
            <person name="Liesack W."/>
            <person name="Dedysh S.N."/>
        </authorList>
    </citation>
    <scope>NUCLEOTIDE SEQUENCE [LARGE SCALE GENOMIC DNA]</scope>
    <source>
        <strain evidence="3">PX52</strain>
    </source>
</reference>
<dbReference type="EMBL" id="CP042425">
    <property type="protein sequence ID" value="QEL16567.1"/>
    <property type="molecule type" value="Genomic_DNA"/>
</dbReference>
<dbReference type="KEGG" id="lrs:PX52LOC_03527"/>
<evidence type="ECO:0000313" key="3">
    <source>
        <dbReference type="Proteomes" id="UP000324974"/>
    </source>
</evidence>
<gene>
    <name evidence="2" type="ORF">PX52LOC_03527</name>
</gene>
<keyword evidence="1" id="KW-0732">Signal</keyword>
<evidence type="ECO:0000313" key="2">
    <source>
        <dbReference type="EMBL" id="QEL16567.1"/>
    </source>
</evidence>
<organism evidence="2 3">
    <name type="scientific">Limnoglobus roseus</name>
    <dbReference type="NCBI Taxonomy" id="2598579"/>
    <lineage>
        <taxon>Bacteria</taxon>
        <taxon>Pseudomonadati</taxon>
        <taxon>Planctomycetota</taxon>
        <taxon>Planctomycetia</taxon>
        <taxon>Gemmatales</taxon>
        <taxon>Gemmataceae</taxon>
        <taxon>Limnoglobus</taxon>
    </lineage>
</organism>
<dbReference type="AlphaFoldDB" id="A0A5C1AED6"/>
<dbReference type="InterPro" id="IPR045950">
    <property type="entry name" value="DUF6370"/>
</dbReference>
<sequence>MRSLLALAVGLMALSFSVVALAEDAKKGETKKLEGKLTCTKCALQETDKCGHALKVKEGDKEVIYYLDDKGGAEKYHGKVCKEDHDATVEGKVVEKDKKHHVESPKVTLK</sequence>
<proteinExistence type="predicted"/>
<dbReference type="RefSeq" id="WP_168219055.1">
    <property type="nucleotide sequence ID" value="NZ_CP042425.1"/>
</dbReference>
<protein>
    <submittedName>
        <fullName evidence="2">Uncharacterized protein</fullName>
    </submittedName>
</protein>
<evidence type="ECO:0000256" key="1">
    <source>
        <dbReference type="SAM" id="SignalP"/>
    </source>
</evidence>
<accession>A0A5C1AED6</accession>